<keyword evidence="2 9" id="KW-0808">Transferase</keyword>
<organism evidence="9 10">
    <name type="scientific">Listeria booriae</name>
    <dbReference type="NCBI Taxonomy" id="1552123"/>
    <lineage>
        <taxon>Bacteria</taxon>
        <taxon>Bacillati</taxon>
        <taxon>Bacillota</taxon>
        <taxon>Bacilli</taxon>
        <taxon>Bacillales</taxon>
        <taxon>Listeriaceae</taxon>
        <taxon>Listeria</taxon>
    </lineage>
</organism>
<keyword evidence="9" id="KW-0548">Nucleotidyltransferase</keyword>
<sequence length="186" mass="20822">MSKTNPIAGIVLAGGNSTRFGEDKALYQESPDAPTWVEQTVSKMLPLVDAIFVVTNERLFPAIHQLFKQTAVTVLSDQAPFIDKGPLGGIYAVMSQTPTFSHYLLSPTDTPNITTEIFATLIEQNNAYAVTNTAEHYLTACIPYCKDEIETLLRDDNLRIRPLLQALHTKKQPFQDEAPFFNQNYR</sequence>
<proteinExistence type="predicted"/>
<dbReference type="GO" id="GO:0046872">
    <property type="term" value="F:metal ion binding"/>
    <property type="evidence" value="ECO:0007669"/>
    <property type="project" value="UniProtKB-KW"/>
</dbReference>
<dbReference type="RefSeq" id="WP_185372457.1">
    <property type="nucleotide sequence ID" value="NZ_JAARMW010000001.1"/>
</dbReference>
<keyword evidence="6" id="KW-0342">GTP-binding</keyword>
<dbReference type="EMBL" id="JAAROL010000001">
    <property type="protein sequence ID" value="MBC1330509.1"/>
    <property type="molecule type" value="Genomic_DNA"/>
</dbReference>
<evidence type="ECO:0000256" key="4">
    <source>
        <dbReference type="ARBA" id="ARBA00022741"/>
    </source>
</evidence>
<dbReference type="Pfam" id="PF12804">
    <property type="entry name" value="NTP_transf_3"/>
    <property type="match status" value="1"/>
</dbReference>
<dbReference type="Gene3D" id="3.90.550.10">
    <property type="entry name" value="Spore Coat Polysaccharide Biosynthesis Protein SpsA, Chain A"/>
    <property type="match status" value="1"/>
</dbReference>
<evidence type="ECO:0000256" key="3">
    <source>
        <dbReference type="ARBA" id="ARBA00022723"/>
    </source>
</evidence>
<dbReference type="InterPro" id="IPR025877">
    <property type="entry name" value="MobA-like_NTP_Trfase"/>
</dbReference>
<dbReference type="PANTHER" id="PTHR19136">
    <property type="entry name" value="MOLYBDENUM COFACTOR GUANYLYLTRANSFERASE"/>
    <property type="match status" value="1"/>
</dbReference>
<dbReference type="SUPFAM" id="SSF53448">
    <property type="entry name" value="Nucleotide-diphospho-sugar transferases"/>
    <property type="match status" value="1"/>
</dbReference>
<evidence type="ECO:0000256" key="2">
    <source>
        <dbReference type="ARBA" id="ARBA00022679"/>
    </source>
</evidence>
<dbReference type="GO" id="GO:0005525">
    <property type="term" value="F:GTP binding"/>
    <property type="evidence" value="ECO:0007669"/>
    <property type="project" value="UniProtKB-KW"/>
</dbReference>
<dbReference type="InterPro" id="IPR029044">
    <property type="entry name" value="Nucleotide-diphossugar_trans"/>
</dbReference>
<dbReference type="GO" id="GO:0016779">
    <property type="term" value="F:nucleotidyltransferase activity"/>
    <property type="evidence" value="ECO:0007669"/>
    <property type="project" value="UniProtKB-KW"/>
</dbReference>
<keyword evidence="4" id="KW-0547">Nucleotide-binding</keyword>
<evidence type="ECO:0000256" key="5">
    <source>
        <dbReference type="ARBA" id="ARBA00022842"/>
    </source>
</evidence>
<accession>A0A7X0WE90</accession>
<dbReference type="InterPro" id="IPR013482">
    <property type="entry name" value="Molybde_CF_guanTrfase"/>
</dbReference>
<comment type="caution">
    <text evidence="9">The sequence shown here is derived from an EMBL/GenBank/DDBJ whole genome shotgun (WGS) entry which is preliminary data.</text>
</comment>
<keyword evidence="5" id="KW-0460">Magnesium</keyword>
<evidence type="ECO:0000256" key="7">
    <source>
        <dbReference type="ARBA" id="ARBA00023150"/>
    </source>
</evidence>
<evidence type="ECO:0000313" key="10">
    <source>
        <dbReference type="Proteomes" id="UP000532866"/>
    </source>
</evidence>
<keyword evidence="3" id="KW-0479">Metal-binding</keyword>
<keyword evidence="1" id="KW-0963">Cytoplasm</keyword>
<keyword evidence="7" id="KW-0501">Molybdenum cofactor biosynthesis</keyword>
<dbReference type="PANTHER" id="PTHR19136:SF81">
    <property type="entry name" value="MOLYBDENUM COFACTOR GUANYLYLTRANSFERASE"/>
    <property type="match status" value="1"/>
</dbReference>
<evidence type="ECO:0000256" key="6">
    <source>
        <dbReference type="ARBA" id="ARBA00023134"/>
    </source>
</evidence>
<dbReference type="Proteomes" id="UP000532866">
    <property type="component" value="Unassembled WGS sequence"/>
</dbReference>
<gene>
    <name evidence="9" type="ORF">HB759_00975</name>
</gene>
<feature type="domain" description="MobA-like NTP transferase" evidence="8">
    <location>
        <begin position="9"/>
        <end position="166"/>
    </location>
</feature>
<reference evidence="9 10" key="1">
    <citation type="submission" date="2020-03" db="EMBL/GenBank/DDBJ databases">
        <title>Soil Listeria distribution.</title>
        <authorList>
            <person name="Liao J."/>
            <person name="Wiedmann M."/>
        </authorList>
    </citation>
    <scope>NUCLEOTIDE SEQUENCE [LARGE SCALE GENOMIC DNA]</scope>
    <source>
        <strain evidence="9 10">FSL L7-1833</strain>
    </source>
</reference>
<dbReference type="GO" id="GO:0006777">
    <property type="term" value="P:Mo-molybdopterin cofactor biosynthetic process"/>
    <property type="evidence" value="ECO:0007669"/>
    <property type="project" value="UniProtKB-KW"/>
</dbReference>
<dbReference type="AlphaFoldDB" id="A0A7X0WE90"/>
<evidence type="ECO:0000313" key="9">
    <source>
        <dbReference type="EMBL" id="MBC1330509.1"/>
    </source>
</evidence>
<dbReference type="CDD" id="cd02503">
    <property type="entry name" value="MobA"/>
    <property type="match status" value="1"/>
</dbReference>
<evidence type="ECO:0000259" key="8">
    <source>
        <dbReference type="Pfam" id="PF12804"/>
    </source>
</evidence>
<protein>
    <submittedName>
        <fullName evidence="9">Molybdenum cofactor guanylyltransferase</fullName>
    </submittedName>
</protein>
<evidence type="ECO:0000256" key="1">
    <source>
        <dbReference type="ARBA" id="ARBA00022490"/>
    </source>
</evidence>
<name>A0A7X0WE90_9LIST</name>